<dbReference type="SMART" id="SM00530">
    <property type="entry name" value="HTH_XRE"/>
    <property type="match status" value="1"/>
</dbReference>
<evidence type="ECO:0000259" key="2">
    <source>
        <dbReference type="PROSITE" id="PS50943"/>
    </source>
</evidence>
<dbReference type="PANTHER" id="PTHR35010">
    <property type="entry name" value="BLL4672 PROTEIN-RELATED"/>
    <property type="match status" value="1"/>
</dbReference>
<dbReference type="PROSITE" id="PS50943">
    <property type="entry name" value="HTH_CROC1"/>
    <property type="match status" value="1"/>
</dbReference>
<dbReference type="PANTHER" id="PTHR35010:SF2">
    <property type="entry name" value="BLL4672 PROTEIN"/>
    <property type="match status" value="1"/>
</dbReference>
<dbReference type="SUPFAM" id="SSF47413">
    <property type="entry name" value="lambda repressor-like DNA-binding domains"/>
    <property type="match status" value="1"/>
</dbReference>
<name>A0ABW4TDE6_9ACTN</name>
<dbReference type="CDD" id="cd00093">
    <property type="entry name" value="HTH_XRE"/>
    <property type="match status" value="1"/>
</dbReference>
<evidence type="ECO:0000256" key="1">
    <source>
        <dbReference type="SAM" id="MobiDB-lite"/>
    </source>
</evidence>
<dbReference type="Gene3D" id="3.30.450.180">
    <property type="match status" value="1"/>
</dbReference>
<proteinExistence type="predicted"/>
<sequence length="277" mass="30718">MSGLGEFLRSRRARVSPQEAGLPATTGRRRTEGLRREEVAMLAGVSIEYYTRLEQGKQNNPGRPVLEAVAGVLRLDEDERRHLFELARLPVEATAPARPSRGIRAEVRRLLDIVRPYPAYVLSRANDLLAANEQGMKLLPGIEQWPAAARNTARYTFLHPDARRVYGNWEEVAAATVAHLRAAAGAHPDAEELTGLIDELSVKSGEFAGLWERYDVRARTNGRKRFQHPVVGRMTLSYEVLTVARSEGHRLVVYQAEPGTPDHDAMMLLGLATAAPS</sequence>
<dbReference type="EMBL" id="JBHUFV010000079">
    <property type="protein sequence ID" value="MFD1938980.1"/>
    <property type="molecule type" value="Genomic_DNA"/>
</dbReference>
<feature type="region of interest" description="Disordered" evidence="1">
    <location>
        <begin position="1"/>
        <end position="32"/>
    </location>
</feature>
<dbReference type="Pfam" id="PF17765">
    <property type="entry name" value="MLTR_LBD"/>
    <property type="match status" value="1"/>
</dbReference>
<feature type="domain" description="HTH cro/C1-type" evidence="2">
    <location>
        <begin position="33"/>
        <end position="80"/>
    </location>
</feature>
<comment type="caution">
    <text evidence="3">The sequence shown here is derived from an EMBL/GenBank/DDBJ whole genome shotgun (WGS) entry which is preliminary data.</text>
</comment>
<evidence type="ECO:0000313" key="4">
    <source>
        <dbReference type="Proteomes" id="UP001597368"/>
    </source>
</evidence>
<accession>A0ABW4TDE6</accession>
<reference evidence="4" key="1">
    <citation type="journal article" date="2019" name="Int. J. Syst. Evol. Microbiol.">
        <title>The Global Catalogue of Microorganisms (GCM) 10K type strain sequencing project: providing services to taxonomists for standard genome sequencing and annotation.</title>
        <authorList>
            <consortium name="The Broad Institute Genomics Platform"/>
            <consortium name="The Broad Institute Genome Sequencing Center for Infectious Disease"/>
            <person name="Wu L."/>
            <person name="Ma J."/>
        </authorList>
    </citation>
    <scope>NUCLEOTIDE SEQUENCE [LARGE SCALE GENOMIC DNA]</scope>
    <source>
        <strain evidence="4">ICMP 6774ER</strain>
    </source>
</reference>
<organism evidence="3 4">
    <name type="scientific">Nonomuraea mangrovi</name>
    <dbReference type="NCBI Taxonomy" id="2316207"/>
    <lineage>
        <taxon>Bacteria</taxon>
        <taxon>Bacillati</taxon>
        <taxon>Actinomycetota</taxon>
        <taxon>Actinomycetes</taxon>
        <taxon>Streptosporangiales</taxon>
        <taxon>Streptosporangiaceae</taxon>
        <taxon>Nonomuraea</taxon>
    </lineage>
</organism>
<dbReference type="InterPro" id="IPR041413">
    <property type="entry name" value="MLTR_LBD"/>
</dbReference>
<dbReference type="Pfam" id="PF13560">
    <property type="entry name" value="HTH_31"/>
    <property type="match status" value="1"/>
</dbReference>
<dbReference type="InterPro" id="IPR010982">
    <property type="entry name" value="Lambda_DNA-bd_dom_sf"/>
</dbReference>
<keyword evidence="4" id="KW-1185">Reference proteome</keyword>
<protein>
    <submittedName>
        <fullName evidence="3">Helix-turn-helix transcriptional regulator</fullName>
    </submittedName>
</protein>
<evidence type="ECO:0000313" key="3">
    <source>
        <dbReference type="EMBL" id="MFD1938980.1"/>
    </source>
</evidence>
<dbReference type="RefSeq" id="WP_379581070.1">
    <property type="nucleotide sequence ID" value="NZ_JBHUFV010000079.1"/>
</dbReference>
<gene>
    <name evidence="3" type="ORF">ACFSKW_46720</name>
</gene>
<dbReference type="Proteomes" id="UP001597368">
    <property type="component" value="Unassembled WGS sequence"/>
</dbReference>
<dbReference type="Gene3D" id="1.10.260.40">
    <property type="entry name" value="lambda repressor-like DNA-binding domains"/>
    <property type="match status" value="1"/>
</dbReference>
<dbReference type="InterPro" id="IPR001387">
    <property type="entry name" value="Cro/C1-type_HTH"/>
</dbReference>